<evidence type="ECO:0000313" key="3">
    <source>
        <dbReference type="Proteomes" id="UP000314294"/>
    </source>
</evidence>
<accession>A0A4Z2IGD5</accession>
<dbReference type="EMBL" id="SRLO01000088">
    <property type="protein sequence ID" value="TNN76968.1"/>
    <property type="molecule type" value="Genomic_DNA"/>
</dbReference>
<keyword evidence="3" id="KW-1185">Reference proteome</keyword>
<evidence type="ECO:0000256" key="1">
    <source>
        <dbReference type="SAM" id="MobiDB-lite"/>
    </source>
</evidence>
<protein>
    <submittedName>
        <fullName evidence="2">Uncharacterized protein</fullName>
    </submittedName>
</protein>
<reference evidence="2 3" key="1">
    <citation type="submission" date="2019-03" db="EMBL/GenBank/DDBJ databases">
        <title>First draft genome of Liparis tanakae, snailfish: a comprehensive survey of snailfish specific genes.</title>
        <authorList>
            <person name="Kim W."/>
            <person name="Song I."/>
            <person name="Jeong J.-H."/>
            <person name="Kim D."/>
            <person name="Kim S."/>
            <person name="Ryu S."/>
            <person name="Song J.Y."/>
            <person name="Lee S.K."/>
        </authorList>
    </citation>
    <scope>NUCLEOTIDE SEQUENCE [LARGE SCALE GENOMIC DNA]</scope>
    <source>
        <tissue evidence="2">Muscle</tissue>
    </source>
</reference>
<sequence>MQTLLVCKAKDSIHSVLIGAFLGCSWEVYGIMSDAVRRGRQRHMWGVQWDPPEINRHSGPRREHHTLDQETFATALR</sequence>
<dbReference type="AlphaFoldDB" id="A0A4Z2IGD5"/>
<proteinExistence type="predicted"/>
<gene>
    <name evidence="2" type="ORF">EYF80_012814</name>
</gene>
<dbReference type="Proteomes" id="UP000314294">
    <property type="component" value="Unassembled WGS sequence"/>
</dbReference>
<feature type="region of interest" description="Disordered" evidence="1">
    <location>
        <begin position="54"/>
        <end position="77"/>
    </location>
</feature>
<comment type="caution">
    <text evidence="2">The sequence shown here is derived from an EMBL/GenBank/DDBJ whole genome shotgun (WGS) entry which is preliminary data.</text>
</comment>
<evidence type="ECO:0000313" key="2">
    <source>
        <dbReference type="EMBL" id="TNN76968.1"/>
    </source>
</evidence>
<organism evidence="2 3">
    <name type="scientific">Liparis tanakae</name>
    <name type="common">Tanaka's snailfish</name>
    <dbReference type="NCBI Taxonomy" id="230148"/>
    <lineage>
        <taxon>Eukaryota</taxon>
        <taxon>Metazoa</taxon>
        <taxon>Chordata</taxon>
        <taxon>Craniata</taxon>
        <taxon>Vertebrata</taxon>
        <taxon>Euteleostomi</taxon>
        <taxon>Actinopterygii</taxon>
        <taxon>Neopterygii</taxon>
        <taxon>Teleostei</taxon>
        <taxon>Neoteleostei</taxon>
        <taxon>Acanthomorphata</taxon>
        <taxon>Eupercaria</taxon>
        <taxon>Perciformes</taxon>
        <taxon>Cottioidei</taxon>
        <taxon>Cottales</taxon>
        <taxon>Liparidae</taxon>
        <taxon>Liparis</taxon>
    </lineage>
</organism>
<name>A0A4Z2IGD5_9TELE</name>